<evidence type="ECO:0000313" key="2">
    <source>
        <dbReference type="EMBL" id="AYC28447.1"/>
    </source>
</evidence>
<dbReference type="PANTHER" id="PTHR43798">
    <property type="entry name" value="MONOACYLGLYCEROL LIPASE"/>
    <property type="match status" value="1"/>
</dbReference>
<name>A0A385YR21_9BACL</name>
<protein>
    <submittedName>
        <fullName evidence="2">Alpha/beta hydrolase</fullName>
    </submittedName>
</protein>
<keyword evidence="3" id="KW-1185">Reference proteome</keyword>
<dbReference type="GO" id="GO:0016787">
    <property type="term" value="F:hydrolase activity"/>
    <property type="evidence" value="ECO:0007669"/>
    <property type="project" value="UniProtKB-KW"/>
</dbReference>
<dbReference type="SUPFAM" id="SSF53474">
    <property type="entry name" value="alpha/beta-Hydrolases"/>
    <property type="match status" value="1"/>
</dbReference>
<dbReference type="InterPro" id="IPR000073">
    <property type="entry name" value="AB_hydrolase_1"/>
</dbReference>
<dbReference type="PRINTS" id="PR00111">
    <property type="entry name" value="ABHYDROLASE"/>
</dbReference>
<feature type="domain" description="AB hydrolase-1" evidence="1">
    <location>
        <begin position="28"/>
        <end position="255"/>
    </location>
</feature>
<gene>
    <name evidence="2" type="ORF">D3873_00640</name>
</gene>
<accession>A0A385YR21</accession>
<sequence>MAIILEKGTFKATGATVYYEVKGAGENVFMIHAGIADSRMWDAEFEELTKNYRVARIDIPGFGDSDFLRGAFSFTKVFQEVLDFLQMEKVHIIAASYGGKLAIDFCLEHSARCKSLVLISPALSGWEHSEFLQNYGAKEDQLLEEGRLEEAALLNYETWIVRGREKQEVSENLQKLILEMQMTAFLKEEPTRIDLIRAEDHVNKLGKLSLQVLVLIGELDVPDFQEIADFICEEAPNAAKIMVPNAAHLANLEAPTFVLQTIKTFLQKETSRK</sequence>
<dbReference type="InterPro" id="IPR050266">
    <property type="entry name" value="AB_hydrolase_sf"/>
</dbReference>
<dbReference type="OrthoDB" id="9773293at2"/>
<organism evidence="2 3">
    <name type="scientific">Paenisporosarcina cavernae</name>
    <dbReference type="NCBI Taxonomy" id="2320858"/>
    <lineage>
        <taxon>Bacteria</taxon>
        <taxon>Bacillati</taxon>
        <taxon>Bacillota</taxon>
        <taxon>Bacilli</taxon>
        <taxon>Bacillales</taxon>
        <taxon>Caryophanaceae</taxon>
        <taxon>Paenisporosarcina</taxon>
    </lineage>
</organism>
<dbReference type="AlphaFoldDB" id="A0A385YR21"/>
<dbReference type="Proteomes" id="UP000265725">
    <property type="component" value="Chromosome"/>
</dbReference>
<evidence type="ECO:0000313" key="3">
    <source>
        <dbReference type="Proteomes" id="UP000265725"/>
    </source>
</evidence>
<dbReference type="Pfam" id="PF00561">
    <property type="entry name" value="Abhydrolase_1"/>
    <property type="match status" value="1"/>
</dbReference>
<dbReference type="EMBL" id="CP032418">
    <property type="protein sequence ID" value="AYC28447.1"/>
    <property type="molecule type" value="Genomic_DNA"/>
</dbReference>
<evidence type="ECO:0000259" key="1">
    <source>
        <dbReference type="Pfam" id="PF00561"/>
    </source>
</evidence>
<proteinExistence type="predicted"/>
<dbReference type="KEGG" id="paek:D3873_00640"/>
<dbReference type="InterPro" id="IPR029058">
    <property type="entry name" value="AB_hydrolase_fold"/>
</dbReference>
<dbReference type="RefSeq" id="WP_119882192.1">
    <property type="nucleotide sequence ID" value="NZ_CP032418.1"/>
</dbReference>
<keyword evidence="2" id="KW-0378">Hydrolase</keyword>
<reference evidence="3" key="1">
    <citation type="submission" date="2018-09" db="EMBL/GenBank/DDBJ databases">
        <authorList>
            <person name="Zhu H."/>
        </authorList>
    </citation>
    <scope>NUCLEOTIDE SEQUENCE [LARGE SCALE GENOMIC DNA]</scope>
    <source>
        <strain evidence="3">K2R23-3</strain>
    </source>
</reference>
<dbReference type="Gene3D" id="3.40.50.1820">
    <property type="entry name" value="alpha/beta hydrolase"/>
    <property type="match status" value="1"/>
</dbReference>